<feature type="domain" description="ATPase AAA-type core" evidence="1">
    <location>
        <begin position="270"/>
        <end position="386"/>
    </location>
</feature>
<evidence type="ECO:0000313" key="3">
    <source>
        <dbReference type="Proteomes" id="UP000019146"/>
    </source>
</evidence>
<gene>
    <name evidence="2" type="ORF">K788_0000659</name>
</gene>
<dbReference type="Pfam" id="PF00004">
    <property type="entry name" value="AAA"/>
    <property type="match status" value="1"/>
</dbReference>
<dbReference type="GO" id="GO:0016887">
    <property type="term" value="F:ATP hydrolysis activity"/>
    <property type="evidence" value="ECO:0007669"/>
    <property type="project" value="InterPro"/>
</dbReference>
<proteinExistence type="predicted"/>
<accession>A0A0P0RI52</accession>
<dbReference type="InterPro" id="IPR027417">
    <property type="entry name" value="P-loop_NTPase"/>
</dbReference>
<dbReference type="Gene3D" id="3.40.50.300">
    <property type="entry name" value="P-loop containing nucleotide triphosphate hydrolases"/>
    <property type="match status" value="1"/>
</dbReference>
<organism evidence="2 3">
    <name type="scientific">Paraburkholderia caribensis MBA4</name>
    <dbReference type="NCBI Taxonomy" id="1323664"/>
    <lineage>
        <taxon>Bacteria</taxon>
        <taxon>Pseudomonadati</taxon>
        <taxon>Pseudomonadota</taxon>
        <taxon>Betaproteobacteria</taxon>
        <taxon>Burkholderiales</taxon>
        <taxon>Burkholderiaceae</taxon>
        <taxon>Paraburkholderia</taxon>
    </lineage>
</organism>
<dbReference type="EMBL" id="CP012747">
    <property type="protein sequence ID" value="ALL68236.1"/>
    <property type="molecule type" value="Genomic_DNA"/>
</dbReference>
<reference evidence="2 3" key="1">
    <citation type="journal article" date="2014" name="Genome Announc.">
        <title>Draft Genome Sequence of the Haloacid-Degrading Burkholderia caribensis Strain MBA4.</title>
        <authorList>
            <person name="Pan Y."/>
            <person name="Kong K.F."/>
            <person name="Tsang J.S."/>
        </authorList>
    </citation>
    <scope>NUCLEOTIDE SEQUENCE [LARGE SCALE GENOMIC DNA]</scope>
    <source>
        <strain evidence="2 3">MBA4</strain>
    </source>
</reference>
<dbReference type="InterPro" id="IPR003959">
    <property type="entry name" value="ATPase_AAA_core"/>
</dbReference>
<dbReference type="InterPro" id="IPR016024">
    <property type="entry name" value="ARM-type_fold"/>
</dbReference>
<name>A0A0P0RI52_9BURK</name>
<evidence type="ECO:0000259" key="1">
    <source>
        <dbReference type="Pfam" id="PF00004"/>
    </source>
</evidence>
<dbReference type="KEGG" id="bcai:K788_0000659"/>
<dbReference type="SUPFAM" id="SSF52540">
    <property type="entry name" value="P-loop containing nucleoside triphosphate hydrolases"/>
    <property type="match status" value="1"/>
</dbReference>
<evidence type="ECO:0000313" key="2">
    <source>
        <dbReference type="EMBL" id="ALL68236.1"/>
    </source>
</evidence>
<dbReference type="Proteomes" id="UP000019146">
    <property type="component" value="Chromosome 2"/>
</dbReference>
<dbReference type="SUPFAM" id="SSF48371">
    <property type="entry name" value="ARM repeat"/>
    <property type="match status" value="1"/>
</dbReference>
<sequence length="1525" mass="171744">MIPGGIADKLGNRYEAKWLALKLIEVVRGTKSALCFEGTSEAFAGFEFQLVDGDVKQWHQVKISNPSGNWSASRLQQVGVLESFRNRLELDDHHDECHFISQDSAASLRELSERARIANDYADLKLSQKLSEEFLVVRNAWSVSDEVAFQWLRRVYCRTQPERELDESIEIFGGLCLNLDGSRVFGALRDFMELRFNRYLTTDDVRLELSKSGVALKHWQLDATLAERLRSSTEDYRLSYSPIPAKSSISRSEAGLVVEELTRIGGANIILLTGGAGFGKSGVVHQVIAELNVRGIVHVAMRADELLDSETSADIGHRVTQRSESPVVTLKGVAPTATTVLFIDQVDAVSDASGRSTRLKSLLLRMLSDAEKFETVKVICACRAFDLDTDHRLKALTERNTVRRIELSLLDWESQVRPVLDRHGVAPDAMSANQRKLLQLPLNLGIFLEVMDEEQSFNSRNELFTALLEKKARAISRERKPAWSLSEPLDSLATWMSEHQSLQAPLSALRRFDSAFNILSSEGLITVRDNSVHFFHESLFDYLFASAFMSSRERSIVDLLTADEEQHLFRRTQVRQILESLRQDDRPRYLRELAGIFWNSAVRYHIRIAVAQWLGSVTTPTRDELHVVLRHDVSSERMTALARWALYGTPDWFDIAEAAGGLVALELSSPVELRRQDALWWLSRVAPSRPDKVGTLLERWYRSDASARGRQMLDWFMLLHGKPLTGTLLSLFKVVTKEQVHLLLDKTDSYRTSSLLGILSNDDGTEAVVEIVQTYFEAWFESHPSGHPFVRDQDGPDIDSLQKLATQSPSDFLVATTRALVLTIERIASESEPDRTDWTFRWRKVGPQYTASDRFLSIYREALRSVAGSEPHIAERFLSQLPPSAHPALLHLHLETIAAHGAALGHRLPDLLGEADLFEAGWTDLPHQSFADAARASMPSLPLDARTAIETAISNFQPELQYCQTLLGEIRELGEDSVYRSRARVSAILRESGNSEWSILETIGESALSERTRRRLAELRRKFPGRTVRTPQGTRAGFVGSPIPQAAIEKMNNRQWLKAIAEYESRPQRSPLDRGPEQLAANLLALTKNNPNRFANLLTQIPDSSSRSYTRNILLGLGEADIASHKTIIRSAILFAHRKAERPFGVEISYLLDKHPELAADDSVFDALCWYVEFGSQPLRDNPEEPEKPRMTPFSIEQAIAQGDKLYTRALNGQRASAADTLARVLWTLDGRREQAWDLMERRIRDEPEISVRCVLIHPLLPLYNDNSAKSAGLLEQLTIGKTEVVPEATRLLALASRVGTHLLTYVVRRVPDVGERLIRRLLGSTDVELRTIGAWQVIFASFYDDTFIERADPLIAESDQFRLLAADCAADAIVDGELTERALTAVSRYFRDANKEVRAKASEVFRSIPADKFEKALPLSREFIESPAFEEHSFAFFNTVTQALCDVSEIVVSAAERLVELTTNSDARHHFGTALHQLQELLKREYASTEQSPALRKRILDLLDIMLANEMSGTDEVLKAHERD</sequence>
<dbReference type="CDD" id="cd00009">
    <property type="entry name" value="AAA"/>
    <property type="match status" value="1"/>
</dbReference>
<protein>
    <submittedName>
        <fullName evidence="2">ATPase family associated with various cellular activities (AAA)</fullName>
    </submittedName>
</protein>
<dbReference type="GO" id="GO:0005524">
    <property type="term" value="F:ATP binding"/>
    <property type="evidence" value="ECO:0007669"/>
    <property type="project" value="InterPro"/>
</dbReference>